<evidence type="ECO:0000313" key="1">
    <source>
        <dbReference type="EMBL" id="VIO99983.1"/>
    </source>
</evidence>
<dbReference type="WBParaSite" id="Bm4942.1">
    <property type="protein sequence ID" value="Bm4942.1"/>
    <property type="gene ID" value="WBGene00225203"/>
</dbReference>
<dbReference type="AlphaFoldDB" id="A0A4E9FRV8"/>
<reference evidence="1" key="2">
    <citation type="submission" date="2019-04" db="EMBL/GenBank/DDBJ databases">
        <authorList>
            <person name="Howe K."/>
            <person name="Paulini M."/>
            <person name="Williams G."/>
        </authorList>
    </citation>
    <scope>NUCLEOTIDE SEQUENCE [LARGE SCALE GENOMIC DNA]</scope>
    <source>
        <strain evidence="1">FR3</strain>
    </source>
</reference>
<reference evidence="2" key="1">
    <citation type="journal article" date="2007" name="Science">
        <title>Draft genome of the filarial nematode parasite Brugia malayi.</title>
        <authorList>
            <person name="Ghedin E."/>
            <person name="Wang S."/>
            <person name="Spiro D."/>
            <person name="Caler E."/>
            <person name="Zhao Q."/>
            <person name="Crabtree J."/>
            <person name="Allen J.E."/>
            <person name="Delcher A.L."/>
            <person name="Guiliano D.B."/>
            <person name="Miranda-Saavedra D."/>
            <person name="Angiuoli S.V."/>
            <person name="Creasy T."/>
            <person name="Amedeo P."/>
            <person name="Haas B."/>
            <person name="El-Sayed N.M."/>
            <person name="Wortman J.R."/>
            <person name="Feldblyum T."/>
            <person name="Tallon L."/>
            <person name="Schatz M."/>
            <person name="Shumway M."/>
            <person name="Koo H."/>
            <person name="Salzberg S.L."/>
            <person name="Schobel S."/>
            <person name="Pertea M."/>
            <person name="Pop M."/>
            <person name="White O."/>
            <person name="Barton G.J."/>
            <person name="Carlow C.K."/>
            <person name="Crawford M.J."/>
            <person name="Daub J."/>
            <person name="Dimmic M.W."/>
            <person name="Estes C.F."/>
            <person name="Foster J.M."/>
            <person name="Ganatra M."/>
            <person name="Gregory W.F."/>
            <person name="Johnson N.M."/>
            <person name="Jin J."/>
            <person name="Komuniecki R."/>
            <person name="Korf I."/>
            <person name="Kumar S."/>
            <person name="Laney S."/>
            <person name="Li B.W."/>
            <person name="Li W."/>
            <person name="Lindblom T.H."/>
            <person name="Lustigman S."/>
            <person name="Ma D."/>
            <person name="Maina C.V."/>
            <person name="Martin D.M."/>
            <person name="McCarter J.P."/>
            <person name="McReynolds L."/>
            <person name="Mitreva M."/>
            <person name="Nutman T.B."/>
            <person name="Parkinson J."/>
            <person name="Peregrin-Alvarez J.M."/>
            <person name="Poole C."/>
            <person name="Ren Q."/>
            <person name="Saunders L."/>
            <person name="Sluder A.E."/>
            <person name="Smith K."/>
            <person name="Stanke M."/>
            <person name="Unnasch T.R."/>
            <person name="Ware J."/>
            <person name="Wei A.D."/>
            <person name="Weil G."/>
            <person name="Williams D.J."/>
            <person name="Zhang Y."/>
            <person name="Williams S.A."/>
            <person name="Fraser-Liggett C."/>
            <person name="Slatko B."/>
            <person name="Blaxter M.L."/>
            <person name="Scott A.L."/>
        </authorList>
    </citation>
    <scope>NUCLEOTIDE SEQUENCE</scope>
    <source>
        <strain evidence="2">FR3</strain>
    </source>
</reference>
<proteinExistence type="predicted"/>
<evidence type="ECO:0000313" key="3">
    <source>
        <dbReference type="WBParaSite" id="Bm4942.1"/>
    </source>
</evidence>
<dbReference type="Proteomes" id="UP000006672">
    <property type="component" value="Unassembled WGS sequence"/>
</dbReference>
<dbReference type="GeneID" id="66059866"/>
<dbReference type="KEGG" id="bmy:BM_BM4942"/>
<gene>
    <name evidence="1" type="primary">Bm4942</name>
    <name evidence="1" type="ORF">BM_BM4942</name>
</gene>
<name>A0A4E9FRV8_BRUMA</name>
<evidence type="ECO:0000313" key="2">
    <source>
        <dbReference type="Proteomes" id="UP000006672"/>
    </source>
</evidence>
<keyword evidence="2" id="KW-1185">Reference proteome</keyword>
<organism evidence="1">
    <name type="scientific">Brugia malayi</name>
    <name type="common">Filarial nematode worm</name>
    <dbReference type="NCBI Taxonomy" id="6279"/>
    <lineage>
        <taxon>Eukaryota</taxon>
        <taxon>Metazoa</taxon>
        <taxon>Ecdysozoa</taxon>
        <taxon>Nematoda</taxon>
        <taxon>Chromadorea</taxon>
        <taxon>Rhabditida</taxon>
        <taxon>Spirurina</taxon>
        <taxon>Spiruromorpha</taxon>
        <taxon>Filarioidea</taxon>
        <taxon>Onchocercidae</taxon>
        <taxon>Brugia</taxon>
    </lineage>
</organism>
<accession>A0A8L7T788</accession>
<accession>A0A4E9FRV8</accession>
<dbReference type="RefSeq" id="XP_042938760.1">
    <property type="nucleotide sequence ID" value="XM_043082826.1"/>
</dbReference>
<protein>
    <submittedName>
        <fullName evidence="1 3">Hypothetical 52.8 kDa protein in BUB1-HIP1 intergenic region, putative</fullName>
    </submittedName>
</protein>
<dbReference type="EMBL" id="CAAKNF010000007">
    <property type="protein sequence ID" value="VIO99983.1"/>
    <property type="molecule type" value="Genomic_DNA"/>
</dbReference>
<sequence length="57" mass="6944">MLLQENYLHHFTRCWRTASRKAFWIIDVTPDVLFCFEFWCRSNDPLNSTIKFAIHSH</sequence>
<dbReference type="CTD" id="66059866"/>
<reference evidence="3" key="3">
    <citation type="submission" date="2022-04" db="UniProtKB">
        <authorList>
            <consortium name="WormBaseParasite"/>
        </authorList>
    </citation>
    <scope>IDENTIFICATION</scope>
</reference>